<dbReference type="EC" id="2.7.13.3" evidence="2"/>
<evidence type="ECO:0000313" key="8">
    <source>
        <dbReference type="EMBL" id="SFH14216.1"/>
    </source>
</evidence>
<dbReference type="InterPro" id="IPR052162">
    <property type="entry name" value="Sensor_kinase/Photoreceptor"/>
</dbReference>
<evidence type="ECO:0000259" key="7">
    <source>
        <dbReference type="PROSITE" id="PS50943"/>
    </source>
</evidence>
<dbReference type="Proteomes" id="UP000199229">
    <property type="component" value="Unassembled WGS sequence"/>
</dbReference>
<dbReference type="EMBL" id="FOPM01000049">
    <property type="protein sequence ID" value="SFH14216.1"/>
    <property type="molecule type" value="Genomic_DNA"/>
</dbReference>
<keyword evidence="3" id="KW-0597">Phosphoprotein</keyword>
<protein>
    <recommendedName>
        <fullName evidence="2">histidine kinase</fullName>
        <ecNumber evidence="2">2.7.13.3</ecNumber>
    </recommendedName>
</protein>
<dbReference type="OrthoDB" id="3782725at2"/>
<dbReference type="SMART" id="SM00086">
    <property type="entry name" value="PAC"/>
    <property type="match status" value="2"/>
</dbReference>
<proteinExistence type="predicted"/>
<dbReference type="InterPro" id="IPR035965">
    <property type="entry name" value="PAS-like_dom_sf"/>
</dbReference>
<dbReference type="InterPro" id="IPR010982">
    <property type="entry name" value="Lambda_DNA-bd_dom_sf"/>
</dbReference>
<dbReference type="InterPro" id="IPR001387">
    <property type="entry name" value="Cro/C1-type_HTH"/>
</dbReference>
<dbReference type="CDD" id="cd00093">
    <property type="entry name" value="HTH_XRE"/>
    <property type="match status" value="1"/>
</dbReference>
<dbReference type="PANTHER" id="PTHR43304:SF1">
    <property type="entry name" value="PAC DOMAIN-CONTAINING PROTEIN"/>
    <property type="match status" value="1"/>
</dbReference>
<dbReference type="NCBIfam" id="TIGR00229">
    <property type="entry name" value="sensory_box"/>
    <property type="match status" value="2"/>
</dbReference>
<dbReference type="InterPro" id="IPR000700">
    <property type="entry name" value="PAS-assoc_C"/>
</dbReference>
<organism evidence="8 9">
    <name type="scientific">Methylobacterium gossipiicola</name>
    <dbReference type="NCBI Taxonomy" id="582675"/>
    <lineage>
        <taxon>Bacteria</taxon>
        <taxon>Pseudomonadati</taxon>
        <taxon>Pseudomonadota</taxon>
        <taxon>Alphaproteobacteria</taxon>
        <taxon>Hyphomicrobiales</taxon>
        <taxon>Methylobacteriaceae</taxon>
        <taxon>Methylobacterium</taxon>
    </lineage>
</organism>
<dbReference type="GO" id="GO:0004673">
    <property type="term" value="F:protein histidine kinase activity"/>
    <property type="evidence" value="ECO:0007669"/>
    <property type="project" value="UniProtKB-EC"/>
</dbReference>
<dbReference type="InterPro" id="IPR013655">
    <property type="entry name" value="PAS_fold_3"/>
</dbReference>
<keyword evidence="5" id="KW-0418">Kinase</keyword>
<feature type="domain" description="PAC" evidence="6">
    <location>
        <begin position="97"/>
        <end position="149"/>
    </location>
</feature>
<dbReference type="PROSITE" id="PS50943">
    <property type="entry name" value="HTH_CROC1"/>
    <property type="match status" value="1"/>
</dbReference>
<dbReference type="InterPro" id="IPR000014">
    <property type="entry name" value="PAS"/>
</dbReference>
<keyword evidence="4" id="KW-0808">Transferase</keyword>
<dbReference type="Gene3D" id="1.10.260.40">
    <property type="entry name" value="lambda repressor-like DNA-binding domains"/>
    <property type="match status" value="1"/>
</dbReference>
<name>A0A1I2XNF0_9HYPH</name>
<dbReference type="Pfam" id="PF08447">
    <property type="entry name" value="PAS_3"/>
    <property type="match status" value="2"/>
</dbReference>
<dbReference type="Gene3D" id="2.10.70.100">
    <property type="match status" value="1"/>
</dbReference>
<dbReference type="CDD" id="cd00130">
    <property type="entry name" value="PAS"/>
    <property type="match status" value="2"/>
</dbReference>
<dbReference type="PROSITE" id="PS50113">
    <property type="entry name" value="PAC"/>
    <property type="match status" value="1"/>
</dbReference>
<sequence length="372" mass="40603">MPTRSLMRPTAVPDRETAPRAFSSRHLLKLVEDTGKVGFWSANLESERLDASPGFHRIFGLEPATELTFSYAIDMIHPQDRAAHGDQIAVLRSGQPISREFRIIRPDRTQRWLLHHAEVIMGPDGTPSHGMGVVFDVTAQHDTMSALLQRHDRLNALIVATAAVFWVNKSNGEPSEMPQWMELTGQTHAQMQGLGWLDAVHPEDRPRTHAAWMTAVEHTAPYNTDYRVLCADGIYRWFNARGAPVLNTDGSVREWVGVCLNVPGRTRYGASGGAARAAASGNPAAGPVPGSEAITPGQIRAARAFLGLSKEDLAGLANVSISTINRLEDPNSPIRTRGETALAVRRALEKAGIEFTFEDGARTGVREAGVRT</sequence>
<keyword evidence="9" id="KW-1185">Reference proteome</keyword>
<dbReference type="SUPFAM" id="SSF55785">
    <property type="entry name" value="PYP-like sensor domain (PAS domain)"/>
    <property type="match status" value="2"/>
</dbReference>
<dbReference type="STRING" id="582675.SAMN05192565_1497"/>
<evidence type="ECO:0000256" key="4">
    <source>
        <dbReference type="ARBA" id="ARBA00022679"/>
    </source>
</evidence>
<evidence type="ECO:0000256" key="3">
    <source>
        <dbReference type="ARBA" id="ARBA00022553"/>
    </source>
</evidence>
<dbReference type="Gene3D" id="3.30.450.20">
    <property type="entry name" value="PAS domain"/>
    <property type="match status" value="2"/>
</dbReference>
<dbReference type="AlphaFoldDB" id="A0A1I2XNF0"/>
<dbReference type="GO" id="GO:0003677">
    <property type="term" value="F:DNA binding"/>
    <property type="evidence" value="ECO:0007669"/>
    <property type="project" value="InterPro"/>
</dbReference>
<dbReference type="InterPro" id="IPR001610">
    <property type="entry name" value="PAC"/>
</dbReference>
<evidence type="ECO:0000313" key="9">
    <source>
        <dbReference type="Proteomes" id="UP000199229"/>
    </source>
</evidence>
<dbReference type="PANTHER" id="PTHR43304">
    <property type="entry name" value="PHYTOCHROME-LIKE PROTEIN CPH1"/>
    <property type="match status" value="1"/>
</dbReference>
<dbReference type="RefSeq" id="WP_091975492.1">
    <property type="nucleotide sequence ID" value="NZ_FOPM01000049.1"/>
</dbReference>
<evidence type="ECO:0000259" key="6">
    <source>
        <dbReference type="PROSITE" id="PS50113"/>
    </source>
</evidence>
<evidence type="ECO:0000256" key="2">
    <source>
        <dbReference type="ARBA" id="ARBA00012438"/>
    </source>
</evidence>
<feature type="domain" description="HTH cro/C1-type" evidence="7">
    <location>
        <begin position="299"/>
        <end position="328"/>
    </location>
</feature>
<dbReference type="SUPFAM" id="SSF47413">
    <property type="entry name" value="lambda repressor-like DNA-binding domains"/>
    <property type="match status" value="1"/>
</dbReference>
<reference evidence="9" key="1">
    <citation type="submission" date="2016-10" db="EMBL/GenBank/DDBJ databases">
        <authorList>
            <person name="Varghese N."/>
            <person name="Submissions S."/>
        </authorList>
    </citation>
    <scope>NUCLEOTIDE SEQUENCE [LARGE SCALE GENOMIC DNA]</scope>
    <source>
        <strain evidence="9">Gh-105</strain>
    </source>
</reference>
<evidence type="ECO:0000256" key="5">
    <source>
        <dbReference type="ARBA" id="ARBA00022777"/>
    </source>
</evidence>
<accession>A0A1I2XNF0</accession>
<comment type="catalytic activity">
    <reaction evidence="1">
        <text>ATP + protein L-histidine = ADP + protein N-phospho-L-histidine.</text>
        <dbReference type="EC" id="2.7.13.3"/>
    </reaction>
</comment>
<evidence type="ECO:0000256" key="1">
    <source>
        <dbReference type="ARBA" id="ARBA00000085"/>
    </source>
</evidence>
<gene>
    <name evidence="8" type="ORF">SAMN05192565_1497</name>
</gene>